<keyword evidence="2" id="KW-1185">Reference proteome</keyword>
<dbReference type="RefSeq" id="WP_378259764.1">
    <property type="nucleotide sequence ID" value="NZ_JBHSIT010000008.1"/>
</dbReference>
<sequence>MSLDEAARQLKMAVHDAQVSFDLIGLGDLDRAQENAVTARAAIDATLTALDRAVQDMTPDEAREEGEKAVMAVSEEV</sequence>
<gene>
    <name evidence="1" type="ORF">ACFPCY_27685</name>
</gene>
<proteinExistence type="predicted"/>
<reference evidence="2" key="1">
    <citation type="journal article" date="2019" name="Int. J. Syst. Evol. Microbiol.">
        <title>The Global Catalogue of Microorganisms (GCM) 10K type strain sequencing project: providing services to taxonomists for standard genome sequencing and annotation.</title>
        <authorList>
            <consortium name="The Broad Institute Genomics Platform"/>
            <consortium name="The Broad Institute Genome Sequencing Center for Infectious Disease"/>
            <person name="Wu L."/>
            <person name="Ma J."/>
        </authorList>
    </citation>
    <scope>NUCLEOTIDE SEQUENCE [LARGE SCALE GENOMIC DNA]</scope>
    <source>
        <strain evidence="2">KLKA75</strain>
    </source>
</reference>
<comment type="caution">
    <text evidence="1">The sequence shown here is derived from an EMBL/GenBank/DDBJ whole genome shotgun (WGS) entry which is preliminary data.</text>
</comment>
<evidence type="ECO:0000313" key="1">
    <source>
        <dbReference type="EMBL" id="MFC4911119.1"/>
    </source>
</evidence>
<name>A0ABV9U5I2_9ACTN</name>
<organism evidence="1 2">
    <name type="scientific">Actinomadura gamaensis</name>
    <dbReference type="NCBI Taxonomy" id="1763541"/>
    <lineage>
        <taxon>Bacteria</taxon>
        <taxon>Bacillati</taxon>
        <taxon>Actinomycetota</taxon>
        <taxon>Actinomycetes</taxon>
        <taxon>Streptosporangiales</taxon>
        <taxon>Thermomonosporaceae</taxon>
        <taxon>Actinomadura</taxon>
    </lineage>
</organism>
<protein>
    <submittedName>
        <fullName evidence="1">Uncharacterized protein</fullName>
    </submittedName>
</protein>
<evidence type="ECO:0000313" key="2">
    <source>
        <dbReference type="Proteomes" id="UP001595872"/>
    </source>
</evidence>
<dbReference type="EMBL" id="JBHSIT010000008">
    <property type="protein sequence ID" value="MFC4911119.1"/>
    <property type="molecule type" value="Genomic_DNA"/>
</dbReference>
<dbReference type="Proteomes" id="UP001595872">
    <property type="component" value="Unassembled WGS sequence"/>
</dbReference>
<accession>A0ABV9U5I2</accession>